<sequence length="33" mass="4097">MQKIGYENKWLDEDISKFNYWKVWEGATFARLE</sequence>
<organism evidence="1">
    <name type="scientific">Rhizophora mucronata</name>
    <name type="common">Asiatic mangrove</name>
    <dbReference type="NCBI Taxonomy" id="61149"/>
    <lineage>
        <taxon>Eukaryota</taxon>
        <taxon>Viridiplantae</taxon>
        <taxon>Streptophyta</taxon>
        <taxon>Embryophyta</taxon>
        <taxon>Tracheophyta</taxon>
        <taxon>Spermatophyta</taxon>
        <taxon>Magnoliopsida</taxon>
        <taxon>eudicotyledons</taxon>
        <taxon>Gunneridae</taxon>
        <taxon>Pentapetalae</taxon>
        <taxon>rosids</taxon>
        <taxon>fabids</taxon>
        <taxon>Malpighiales</taxon>
        <taxon>Rhizophoraceae</taxon>
        <taxon>Rhizophora</taxon>
    </lineage>
</organism>
<evidence type="ECO:0000313" key="1">
    <source>
        <dbReference type="EMBL" id="MBX05345.1"/>
    </source>
</evidence>
<proteinExistence type="predicted"/>
<dbReference type="AlphaFoldDB" id="A0A2P2KHY6"/>
<dbReference type="EMBL" id="GGEC01024861">
    <property type="protein sequence ID" value="MBX05345.1"/>
    <property type="molecule type" value="Transcribed_RNA"/>
</dbReference>
<name>A0A2P2KHY6_RHIMU</name>
<protein>
    <submittedName>
        <fullName evidence="1">Oligopeptidase B</fullName>
    </submittedName>
</protein>
<accession>A0A2P2KHY6</accession>
<reference evidence="1" key="1">
    <citation type="submission" date="2018-02" db="EMBL/GenBank/DDBJ databases">
        <title>Rhizophora mucronata_Transcriptome.</title>
        <authorList>
            <person name="Meera S.P."/>
            <person name="Sreeshan A."/>
            <person name="Augustine A."/>
        </authorList>
    </citation>
    <scope>NUCLEOTIDE SEQUENCE</scope>
    <source>
        <tissue evidence="1">Leaf</tissue>
    </source>
</reference>